<dbReference type="EMBL" id="ARYL01000010">
    <property type="protein sequence ID" value="KDA02915.1"/>
    <property type="molecule type" value="Genomic_DNA"/>
</dbReference>
<dbReference type="PROSITE" id="PS00629">
    <property type="entry name" value="IMP_1"/>
    <property type="match status" value="1"/>
</dbReference>
<feature type="binding site" evidence="5">
    <location>
        <position position="95"/>
    </location>
    <ligand>
        <name>Mg(2+)</name>
        <dbReference type="ChEBI" id="CHEBI:18420"/>
        <label>1</label>
        <note>catalytic</note>
    </ligand>
</feature>
<keyword evidence="2 5" id="KW-0479">Metal-binding</keyword>
<keyword evidence="7" id="KW-1185">Reference proteome</keyword>
<feature type="binding site" evidence="5">
    <location>
        <position position="74"/>
    </location>
    <ligand>
        <name>Mg(2+)</name>
        <dbReference type="ChEBI" id="CHEBI:18420"/>
        <label>1</label>
        <note>catalytic</note>
    </ligand>
</feature>
<comment type="cofactor">
    <cofactor evidence="5">
        <name>Mg(2+)</name>
        <dbReference type="ChEBI" id="CHEBI:18420"/>
    </cofactor>
</comment>
<dbReference type="GO" id="GO:0046872">
    <property type="term" value="F:metal ion binding"/>
    <property type="evidence" value="ECO:0007669"/>
    <property type="project" value="UniProtKB-KW"/>
</dbReference>
<sequence length="374" mass="41023">MPAAERTLIEDLVTLRGLAIEAGQLALSYTLEGQSARAWEKTGGSPVTEADLAVNRLCAERLITARPDYGWLSEETLDNREARQKDRCWVVDPIDGTRAYMRGDPNWCVGLAIVEEGRAVAGVLYAPMLGQLYEARKGAGAYLNGDLLRVSECQTEAGCRLIAAEEMLNYKGWPEPWPAVTVPRPKPNSTLLRMAFVASGAWDATLVLSNKSDWDLAAGTVLVEEAGGLATTHKGEELQFNQAIPAQRSIIASGKHLHPLLVRRSGFVDIQDPQTKVAKAAPTAKMEPVKMGDAPKAEKQLLHIVFGGELKDVKEVEFEDLSQVDFVGAFASYKDAYDAWKAAAHRTVDSAETRYFILHAHRLLDPETGEHHHV</sequence>
<feature type="binding site" evidence="5">
    <location>
        <position position="215"/>
    </location>
    <ligand>
        <name>Mg(2+)</name>
        <dbReference type="ChEBI" id="CHEBI:18420"/>
        <label>1</label>
        <note>catalytic</note>
    </ligand>
</feature>
<dbReference type="PRINTS" id="PR00377">
    <property type="entry name" value="IMPHPHTASES"/>
</dbReference>
<dbReference type="InterPro" id="IPR020550">
    <property type="entry name" value="Inositol_monophosphatase_CS"/>
</dbReference>
<keyword evidence="3" id="KW-0378">Hydrolase</keyword>
<keyword evidence="4 5" id="KW-0460">Magnesium</keyword>
<dbReference type="Gene3D" id="3.30.70.2400">
    <property type="entry name" value="Uncharacterised protein PF13773, DUF4170"/>
    <property type="match status" value="1"/>
</dbReference>
<dbReference type="eggNOG" id="COG0483">
    <property type="taxonomic scope" value="Bacteria"/>
</dbReference>
<dbReference type="GO" id="GO:0046854">
    <property type="term" value="P:phosphatidylinositol phosphate biosynthetic process"/>
    <property type="evidence" value="ECO:0007669"/>
    <property type="project" value="InterPro"/>
</dbReference>
<dbReference type="InterPro" id="IPR000760">
    <property type="entry name" value="Inositol_monophosphatase-like"/>
</dbReference>
<reference evidence="6 7" key="1">
    <citation type="journal article" date="2014" name="Antonie Van Leeuwenhoek">
        <title>Hyphomonas beringensis sp. nov. and Hyphomonas chukchiensis sp. nov., isolated from surface seawater of the Bering Sea and Chukchi Sea.</title>
        <authorList>
            <person name="Li C."/>
            <person name="Lai Q."/>
            <person name="Li G."/>
            <person name="Dong C."/>
            <person name="Wang J."/>
            <person name="Liao Y."/>
            <person name="Shao Z."/>
        </authorList>
    </citation>
    <scope>NUCLEOTIDE SEQUENCE [LARGE SCALE GENOMIC DNA]</scope>
    <source>
        <strain evidence="6 7">SCH89</strain>
    </source>
</reference>
<evidence type="ECO:0000256" key="5">
    <source>
        <dbReference type="PIRSR" id="PIRSR600760-2"/>
    </source>
</evidence>
<dbReference type="RefSeq" id="WP_084146213.1">
    <property type="nucleotide sequence ID" value="NZ_ARYL01000010.1"/>
</dbReference>
<dbReference type="Gene3D" id="3.30.540.10">
    <property type="entry name" value="Fructose-1,6-Bisphosphatase, subunit A, domain 1"/>
    <property type="match status" value="1"/>
</dbReference>
<gene>
    <name evidence="6" type="ORF">HOC_08217</name>
</gene>
<proteinExistence type="inferred from homology"/>
<dbReference type="GO" id="GO:0006020">
    <property type="term" value="P:inositol metabolic process"/>
    <property type="evidence" value="ECO:0007669"/>
    <property type="project" value="TreeGrafter"/>
</dbReference>
<feature type="binding site" evidence="5">
    <location>
        <position position="94"/>
    </location>
    <ligand>
        <name>Mg(2+)</name>
        <dbReference type="ChEBI" id="CHEBI:18420"/>
        <label>1</label>
        <note>catalytic</note>
    </ligand>
</feature>
<evidence type="ECO:0000256" key="4">
    <source>
        <dbReference type="ARBA" id="ARBA00022842"/>
    </source>
</evidence>
<evidence type="ECO:0000313" key="6">
    <source>
        <dbReference type="EMBL" id="KDA02915.1"/>
    </source>
</evidence>
<evidence type="ECO:0000256" key="3">
    <source>
        <dbReference type="ARBA" id="ARBA00022801"/>
    </source>
</evidence>
<evidence type="ECO:0000256" key="1">
    <source>
        <dbReference type="ARBA" id="ARBA00009759"/>
    </source>
</evidence>
<comment type="caution">
    <text evidence="6">The sequence shown here is derived from an EMBL/GenBank/DDBJ whole genome shotgun (WGS) entry which is preliminary data.</text>
</comment>
<dbReference type="STRING" id="1280953.HOC_08217"/>
<dbReference type="Pfam" id="PF00459">
    <property type="entry name" value="Inositol_P"/>
    <property type="match status" value="1"/>
</dbReference>
<dbReference type="InterPro" id="IPR020583">
    <property type="entry name" value="Inositol_monoP_metal-BS"/>
</dbReference>
<evidence type="ECO:0000313" key="7">
    <source>
        <dbReference type="Proteomes" id="UP000024942"/>
    </source>
</evidence>
<organism evidence="6 7">
    <name type="scientific">Hyphomonas oceanitis SCH89</name>
    <dbReference type="NCBI Taxonomy" id="1280953"/>
    <lineage>
        <taxon>Bacteria</taxon>
        <taxon>Pseudomonadati</taxon>
        <taxon>Pseudomonadota</taxon>
        <taxon>Alphaproteobacteria</taxon>
        <taxon>Hyphomonadales</taxon>
        <taxon>Hyphomonadaceae</taxon>
        <taxon>Hyphomonas</taxon>
    </lineage>
</organism>
<dbReference type="CDD" id="cd01638">
    <property type="entry name" value="CysQ"/>
    <property type="match status" value="1"/>
</dbReference>
<dbReference type="AlphaFoldDB" id="A0A059G8N9"/>
<dbReference type="Gene3D" id="3.40.190.80">
    <property type="match status" value="1"/>
</dbReference>
<dbReference type="GO" id="GO:0007165">
    <property type="term" value="P:signal transduction"/>
    <property type="evidence" value="ECO:0007669"/>
    <property type="project" value="TreeGrafter"/>
</dbReference>
<dbReference type="Pfam" id="PF13773">
    <property type="entry name" value="DUF4170"/>
    <property type="match status" value="1"/>
</dbReference>
<dbReference type="SUPFAM" id="SSF56655">
    <property type="entry name" value="Carbohydrate phosphatase"/>
    <property type="match status" value="1"/>
</dbReference>
<dbReference type="GO" id="GO:0008934">
    <property type="term" value="F:inositol monophosphate 1-phosphatase activity"/>
    <property type="evidence" value="ECO:0007669"/>
    <property type="project" value="TreeGrafter"/>
</dbReference>
<name>A0A059G8N9_9PROT</name>
<accession>A0A059G8N9</accession>
<dbReference type="Proteomes" id="UP000024942">
    <property type="component" value="Unassembled WGS sequence"/>
</dbReference>
<dbReference type="PANTHER" id="PTHR20854">
    <property type="entry name" value="INOSITOL MONOPHOSPHATASE"/>
    <property type="match status" value="1"/>
</dbReference>
<evidence type="ECO:0000256" key="2">
    <source>
        <dbReference type="ARBA" id="ARBA00022723"/>
    </source>
</evidence>
<dbReference type="PROSITE" id="PS00630">
    <property type="entry name" value="IMP_2"/>
    <property type="match status" value="1"/>
</dbReference>
<comment type="similarity">
    <text evidence="1">Belongs to the inositol monophosphatase superfamily.</text>
</comment>
<feature type="binding site" evidence="5">
    <location>
        <position position="92"/>
    </location>
    <ligand>
        <name>Mg(2+)</name>
        <dbReference type="ChEBI" id="CHEBI:18420"/>
        <label>1</label>
        <note>catalytic</note>
    </ligand>
</feature>
<dbReference type="PATRIC" id="fig|1280953.3.peg.1660"/>
<dbReference type="PANTHER" id="PTHR20854:SF4">
    <property type="entry name" value="INOSITOL-1-MONOPHOSPHATASE-RELATED"/>
    <property type="match status" value="1"/>
</dbReference>
<protein>
    <submittedName>
        <fullName evidence="6">Inositol monophosphatase family protein</fullName>
    </submittedName>
</protein>
<dbReference type="InterPro" id="IPR025226">
    <property type="entry name" value="DUF4170"/>
</dbReference>